<evidence type="ECO:0000259" key="3">
    <source>
        <dbReference type="Pfam" id="PF00296"/>
    </source>
</evidence>
<dbReference type="InterPro" id="IPR050766">
    <property type="entry name" value="Bact_Lucif_Oxidored"/>
</dbReference>
<proteinExistence type="predicted"/>
<evidence type="ECO:0000256" key="2">
    <source>
        <dbReference type="ARBA" id="ARBA00023033"/>
    </source>
</evidence>
<keyword evidence="1 4" id="KW-0560">Oxidoreductase</keyword>
<accession>A0ABW4ESE9</accession>
<keyword evidence="2" id="KW-0503">Monooxygenase</keyword>
<evidence type="ECO:0000313" key="4">
    <source>
        <dbReference type="EMBL" id="MFD1518618.1"/>
    </source>
</evidence>
<keyword evidence="5" id="KW-1185">Reference proteome</keyword>
<comment type="caution">
    <text evidence="4">The sequence shown here is derived from an EMBL/GenBank/DDBJ whole genome shotgun (WGS) entry which is preliminary data.</text>
</comment>
<dbReference type="InterPro" id="IPR036661">
    <property type="entry name" value="Luciferase-like_sf"/>
</dbReference>
<protein>
    <submittedName>
        <fullName evidence="4">LLM class flavin-dependent oxidoreductase</fullName>
        <ecNumber evidence="4">1.-.-.-</ecNumber>
    </submittedName>
</protein>
<gene>
    <name evidence="4" type="ORF">ACFSJD_14050</name>
</gene>
<feature type="domain" description="Luciferase-like" evidence="3">
    <location>
        <begin position="32"/>
        <end position="370"/>
    </location>
</feature>
<dbReference type="Pfam" id="PF00296">
    <property type="entry name" value="Bac_luciferase"/>
    <property type="match status" value="1"/>
</dbReference>
<dbReference type="Proteomes" id="UP001597114">
    <property type="component" value="Unassembled WGS sequence"/>
</dbReference>
<dbReference type="RefSeq" id="WP_344729475.1">
    <property type="nucleotide sequence ID" value="NZ_BAAAUS010000063.1"/>
</dbReference>
<reference evidence="5" key="1">
    <citation type="journal article" date="2019" name="Int. J. Syst. Evol. Microbiol.">
        <title>The Global Catalogue of Microorganisms (GCM) 10K type strain sequencing project: providing services to taxonomists for standard genome sequencing and annotation.</title>
        <authorList>
            <consortium name="The Broad Institute Genomics Platform"/>
            <consortium name="The Broad Institute Genome Sequencing Center for Infectious Disease"/>
            <person name="Wu L."/>
            <person name="Ma J."/>
        </authorList>
    </citation>
    <scope>NUCLEOTIDE SEQUENCE [LARGE SCALE GENOMIC DNA]</scope>
    <source>
        <strain evidence="5">CCM 7043</strain>
    </source>
</reference>
<organism evidence="4 5">
    <name type="scientific">Pseudonocardia yunnanensis</name>
    <dbReference type="NCBI Taxonomy" id="58107"/>
    <lineage>
        <taxon>Bacteria</taxon>
        <taxon>Bacillati</taxon>
        <taxon>Actinomycetota</taxon>
        <taxon>Actinomycetes</taxon>
        <taxon>Pseudonocardiales</taxon>
        <taxon>Pseudonocardiaceae</taxon>
        <taxon>Pseudonocardia</taxon>
    </lineage>
</organism>
<dbReference type="EC" id="1.-.-.-" evidence="4"/>
<name>A0ABW4ESE9_9PSEU</name>
<dbReference type="PANTHER" id="PTHR30137">
    <property type="entry name" value="LUCIFERASE-LIKE MONOOXYGENASE"/>
    <property type="match status" value="1"/>
</dbReference>
<dbReference type="SUPFAM" id="SSF51679">
    <property type="entry name" value="Bacterial luciferase-like"/>
    <property type="match status" value="1"/>
</dbReference>
<sequence>MILQLYPQIPGTREERIEKRPLGRDAERYQALVRELPKIVTAADDLGLWGISSIEHHFHSEGYEVGPNPGLLNAHWAAITKRIRVGQLGYAMSAQNPFRVAEDVAVLDHLAGGRSFCGFARGYQARWTNILGQHLGARATLSPQGTPDQMAQLDAATQAARISDDQINREIFEENVELVQQAWTQDSVDAKGRWQVPYPYEDGVDWTMSATREMGAVGEMDAGGRIRRVSVVPKPLTQPHPPVFVSSNASKETVEYCGPRGFIPTYFSKIERAAEFGGAYVDAAAAGGRTYALGQNQALVRWGQIADTADEARRMVADYDVDIFRDLYAGTTPMRFDPADPVGSVLNSGLWVVGTPEQVREDYVRLWQQLPAEYVVLIYHFAQQPADSVIRQLELFMRHVKPALDELTDYAT</sequence>
<dbReference type="GO" id="GO:0016491">
    <property type="term" value="F:oxidoreductase activity"/>
    <property type="evidence" value="ECO:0007669"/>
    <property type="project" value="UniProtKB-KW"/>
</dbReference>
<evidence type="ECO:0000256" key="1">
    <source>
        <dbReference type="ARBA" id="ARBA00023002"/>
    </source>
</evidence>
<evidence type="ECO:0000313" key="5">
    <source>
        <dbReference type="Proteomes" id="UP001597114"/>
    </source>
</evidence>
<dbReference type="Gene3D" id="3.20.20.30">
    <property type="entry name" value="Luciferase-like domain"/>
    <property type="match status" value="1"/>
</dbReference>
<dbReference type="EMBL" id="JBHUCO010000013">
    <property type="protein sequence ID" value="MFD1518618.1"/>
    <property type="molecule type" value="Genomic_DNA"/>
</dbReference>
<dbReference type="PANTHER" id="PTHR30137:SF8">
    <property type="entry name" value="BLR5498 PROTEIN"/>
    <property type="match status" value="1"/>
</dbReference>
<dbReference type="InterPro" id="IPR011251">
    <property type="entry name" value="Luciferase-like_dom"/>
</dbReference>